<comment type="caution">
    <text evidence="1">The sequence shown here is derived from an EMBL/GenBank/DDBJ whole genome shotgun (WGS) entry which is preliminary data.</text>
</comment>
<accession>A0A9P1FYS0</accession>
<gene>
    <name evidence="1" type="ORF">C1SCF055_LOCUS21274</name>
</gene>
<evidence type="ECO:0008006" key="4">
    <source>
        <dbReference type="Google" id="ProtNLM"/>
    </source>
</evidence>
<dbReference type="Proteomes" id="UP001152797">
    <property type="component" value="Unassembled WGS sequence"/>
</dbReference>
<dbReference type="EMBL" id="CAMXCT030001979">
    <property type="protein sequence ID" value="CAL4781951.1"/>
    <property type="molecule type" value="Genomic_DNA"/>
</dbReference>
<organism evidence="1">
    <name type="scientific">Cladocopium goreaui</name>
    <dbReference type="NCBI Taxonomy" id="2562237"/>
    <lineage>
        <taxon>Eukaryota</taxon>
        <taxon>Sar</taxon>
        <taxon>Alveolata</taxon>
        <taxon>Dinophyceae</taxon>
        <taxon>Suessiales</taxon>
        <taxon>Symbiodiniaceae</taxon>
        <taxon>Cladocopium</taxon>
    </lineage>
</organism>
<keyword evidence="3" id="KW-1185">Reference proteome</keyword>
<evidence type="ECO:0000313" key="2">
    <source>
        <dbReference type="EMBL" id="CAL1148014.1"/>
    </source>
</evidence>
<protein>
    <recommendedName>
        <fullName evidence="4">Plastocyanin-like domain-containing protein</fullName>
    </recommendedName>
</protein>
<reference evidence="1" key="1">
    <citation type="submission" date="2022-10" db="EMBL/GenBank/DDBJ databases">
        <authorList>
            <person name="Chen Y."/>
            <person name="Dougan E. K."/>
            <person name="Chan C."/>
            <person name="Rhodes N."/>
            <person name="Thang M."/>
        </authorList>
    </citation>
    <scope>NUCLEOTIDE SEQUENCE</scope>
</reference>
<dbReference type="EMBL" id="CAMXCT020001979">
    <property type="protein sequence ID" value="CAL1148014.1"/>
    <property type="molecule type" value="Genomic_DNA"/>
</dbReference>
<sequence>MGTSKLWPPKGESGILGRGFTRGPVHFVHGSKYDYQIRSDHSPGIYWAHPHHHGSTVVQGGAGAASALLVADPPGFLSEQLQNMPDHILMLQNLPFSLLEKAAALSGDQLFQSTSPQDLWLVNGAERPTLTVKATEWHRLRLVMAGVSSWLYLSFGTCEVALLAKDGIYINDFPRFIQHVSLPPGGRAELAVRCPRVGDVDTEHQVMSSSNPGSGVASYVGNLFSIKSVQPGDLDFFEALTPWKPSNRPQYLQDLTGEMTVPDCSCKSPMGLGNSTRSVDGHLFQGPKAYLHQWPRDAVVQREISGINKHSFHQHTWPFQLQDTPAGNDPYFKAGDWHDTYQNTLDSKARVRFSTVDFHGTEVAPW</sequence>
<dbReference type="SUPFAM" id="SSF49503">
    <property type="entry name" value="Cupredoxins"/>
    <property type="match status" value="2"/>
</dbReference>
<name>A0A9P1FYS0_9DINO</name>
<proteinExistence type="predicted"/>
<dbReference type="Gene3D" id="2.60.40.420">
    <property type="entry name" value="Cupredoxins - blue copper proteins"/>
    <property type="match status" value="2"/>
</dbReference>
<dbReference type="OrthoDB" id="2121828at2759"/>
<reference evidence="2" key="2">
    <citation type="submission" date="2024-04" db="EMBL/GenBank/DDBJ databases">
        <authorList>
            <person name="Chen Y."/>
            <person name="Shah S."/>
            <person name="Dougan E. K."/>
            <person name="Thang M."/>
            <person name="Chan C."/>
        </authorList>
    </citation>
    <scope>NUCLEOTIDE SEQUENCE [LARGE SCALE GENOMIC DNA]</scope>
</reference>
<dbReference type="InterPro" id="IPR008972">
    <property type="entry name" value="Cupredoxin"/>
</dbReference>
<evidence type="ECO:0000313" key="3">
    <source>
        <dbReference type="Proteomes" id="UP001152797"/>
    </source>
</evidence>
<dbReference type="AlphaFoldDB" id="A0A9P1FYS0"/>
<dbReference type="EMBL" id="CAMXCT010001979">
    <property type="protein sequence ID" value="CAI3994639.1"/>
    <property type="molecule type" value="Genomic_DNA"/>
</dbReference>
<evidence type="ECO:0000313" key="1">
    <source>
        <dbReference type="EMBL" id="CAI3994639.1"/>
    </source>
</evidence>